<feature type="domain" description="HTH cro/C1-type" evidence="1">
    <location>
        <begin position="1"/>
        <end position="32"/>
    </location>
</feature>
<evidence type="ECO:0000313" key="2">
    <source>
        <dbReference type="EMBL" id="MBP2450514.1"/>
    </source>
</evidence>
<name>A0ABS4ZM01_9MYCO</name>
<protein>
    <recommendedName>
        <fullName evidence="1">HTH cro/C1-type domain-containing protein</fullName>
    </recommendedName>
</protein>
<comment type="caution">
    <text evidence="2">The sequence shown here is derived from an EMBL/GenBank/DDBJ whole genome shotgun (WGS) entry which is preliminary data.</text>
</comment>
<organism evidence="2 3">
    <name type="scientific">Mycolicibacterium lutetiense</name>
    <dbReference type="NCBI Taxonomy" id="1641992"/>
    <lineage>
        <taxon>Bacteria</taxon>
        <taxon>Bacillati</taxon>
        <taxon>Actinomycetota</taxon>
        <taxon>Actinomycetes</taxon>
        <taxon>Mycobacteriales</taxon>
        <taxon>Mycobacteriaceae</taxon>
        <taxon>Mycolicibacterium</taxon>
    </lineage>
</organism>
<sequence length="160" mass="18362">MISDLENGRRRYVTTAELVILAAALNTSPVVLIYPGPYDIHVELAPGLRVIEFDAAQWFSGFDTHLFRVGEVIDVARPDMLEKFQQWQKWQENTEMLDQWRELKELIATRDNMDHPDHVAALNRQIRSVEDRLIRLLGRKLDSDAVDPPVNIKIEGGDDA</sequence>
<dbReference type="EMBL" id="JAGIOP010000001">
    <property type="protein sequence ID" value="MBP2450514.1"/>
    <property type="molecule type" value="Genomic_DNA"/>
</dbReference>
<gene>
    <name evidence="2" type="ORF">JOF57_000399</name>
</gene>
<dbReference type="PROSITE" id="PS50943">
    <property type="entry name" value="HTH_CROC1"/>
    <property type="match status" value="1"/>
</dbReference>
<evidence type="ECO:0000259" key="1">
    <source>
        <dbReference type="PROSITE" id="PS50943"/>
    </source>
</evidence>
<dbReference type="InterPro" id="IPR001387">
    <property type="entry name" value="Cro/C1-type_HTH"/>
</dbReference>
<reference evidence="2 3" key="1">
    <citation type="submission" date="2021-03" db="EMBL/GenBank/DDBJ databases">
        <title>Sequencing the genomes of 1000 actinobacteria strains.</title>
        <authorList>
            <person name="Klenk H.-P."/>
        </authorList>
    </citation>
    <scope>NUCLEOTIDE SEQUENCE [LARGE SCALE GENOMIC DNA]</scope>
    <source>
        <strain evidence="2 3">DSM 46713</strain>
    </source>
</reference>
<accession>A0ABS4ZM01</accession>
<proteinExistence type="predicted"/>
<dbReference type="Proteomes" id="UP000694460">
    <property type="component" value="Unassembled WGS sequence"/>
</dbReference>
<keyword evidence="3" id="KW-1185">Reference proteome</keyword>
<evidence type="ECO:0000313" key="3">
    <source>
        <dbReference type="Proteomes" id="UP000694460"/>
    </source>
</evidence>